<sequence>MRCSIHPLILALLVLVAAVCSATKPHIRNPQSSASVSAGATSTATPGALSTSTNNDTELDEAMRRIFTMLVEHTFNPQTRGHADLYYKTRFFTAHMQARMHYIESQHELLIQDTANKINSTSGIADESESMGMSQAEAEDLNSIMREMWLASRKLYQNWGCLSYDLTLCNGQMSKGRRLTDSEKTAMVEWEKRLSTPFAATKLLSKDEAEEIHSLAKGILSVLLSADSAAPKPE</sequence>
<name>A0A9W8G897_9FUNG</name>
<accession>A0A9W8G897</accession>
<comment type="caution">
    <text evidence="3">The sequence shown here is derived from an EMBL/GenBank/DDBJ whole genome shotgun (WGS) entry which is preliminary data.</text>
</comment>
<feature type="chain" id="PRO_5040760343" evidence="2">
    <location>
        <begin position="23"/>
        <end position="234"/>
    </location>
</feature>
<feature type="signal peptide" evidence="2">
    <location>
        <begin position="1"/>
        <end position="22"/>
    </location>
</feature>
<evidence type="ECO:0000256" key="1">
    <source>
        <dbReference type="SAM" id="MobiDB-lite"/>
    </source>
</evidence>
<organism evidence="3 4">
    <name type="scientific">Coemansia spiralis</name>
    <dbReference type="NCBI Taxonomy" id="417178"/>
    <lineage>
        <taxon>Eukaryota</taxon>
        <taxon>Fungi</taxon>
        <taxon>Fungi incertae sedis</taxon>
        <taxon>Zoopagomycota</taxon>
        <taxon>Kickxellomycotina</taxon>
        <taxon>Kickxellomycetes</taxon>
        <taxon>Kickxellales</taxon>
        <taxon>Kickxellaceae</taxon>
        <taxon>Coemansia</taxon>
    </lineage>
</organism>
<dbReference type="Proteomes" id="UP001151518">
    <property type="component" value="Unassembled WGS sequence"/>
</dbReference>
<evidence type="ECO:0000256" key="2">
    <source>
        <dbReference type="SAM" id="SignalP"/>
    </source>
</evidence>
<proteinExistence type="predicted"/>
<dbReference type="AlphaFoldDB" id="A0A9W8G897"/>
<gene>
    <name evidence="3" type="ORF">GGI25_000170</name>
</gene>
<evidence type="ECO:0000313" key="4">
    <source>
        <dbReference type="Proteomes" id="UP001151518"/>
    </source>
</evidence>
<keyword evidence="2" id="KW-0732">Signal</keyword>
<protein>
    <submittedName>
        <fullName evidence="3">Uncharacterized protein</fullName>
    </submittedName>
</protein>
<reference evidence="3" key="1">
    <citation type="submission" date="2022-07" db="EMBL/GenBank/DDBJ databases">
        <title>Phylogenomic reconstructions and comparative analyses of Kickxellomycotina fungi.</title>
        <authorList>
            <person name="Reynolds N.K."/>
            <person name="Stajich J.E."/>
            <person name="Barry K."/>
            <person name="Grigoriev I.V."/>
            <person name="Crous P."/>
            <person name="Smith M.E."/>
        </authorList>
    </citation>
    <scope>NUCLEOTIDE SEQUENCE</scope>
    <source>
        <strain evidence="3">NRRL 3115</strain>
    </source>
</reference>
<evidence type="ECO:0000313" key="3">
    <source>
        <dbReference type="EMBL" id="KAJ2681215.1"/>
    </source>
</evidence>
<feature type="region of interest" description="Disordered" evidence="1">
    <location>
        <begin position="28"/>
        <end position="56"/>
    </location>
</feature>
<dbReference type="OrthoDB" id="5574378at2759"/>
<dbReference type="EMBL" id="JANBTW010000001">
    <property type="protein sequence ID" value="KAJ2681215.1"/>
    <property type="molecule type" value="Genomic_DNA"/>
</dbReference>
<feature type="compositionally biased region" description="Low complexity" evidence="1">
    <location>
        <begin position="32"/>
        <end position="53"/>
    </location>
</feature>